<proteinExistence type="predicted"/>
<protein>
    <submittedName>
        <fullName evidence="2">Uncharacterized protein</fullName>
    </submittedName>
</protein>
<name>A0AAD3CYF1_9STRA</name>
<dbReference type="EMBL" id="BLLK01000047">
    <property type="protein sequence ID" value="GFH54328.1"/>
    <property type="molecule type" value="Genomic_DNA"/>
</dbReference>
<comment type="caution">
    <text evidence="2">The sequence shown here is derived from an EMBL/GenBank/DDBJ whole genome shotgun (WGS) entry which is preliminary data.</text>
</comment>
<keyword evidence="3" id="KW-1185">Reference proteome</keyword>
<evidence type="ECO:0000313" key="2">
    <source>
        <dbReference type="EMBL" id="GFH54328.1"/>
    </source>
</evidence>
<evidence type="ECO:0000256" key="1">
    <source>
        <dbReference type="SAM" id="Coils"/>
    </source>
</evidence>
<dbReference type="AlphaFoldDB" id="A0AAD3CYF1"/>
<evidence type="ECO:0000313" key="3">
    <source>
        <dbReference type="Proteomes" id="UP001054902"/>
    </source>
</evidence>
<accession>A0AAD3CYF1</accession>
<sequence length="209" mass="24509">MERYKNKKQNALKELEKEEAEVEKMRAKRKKENQQLRIMIGDIPRVQAEEEKALRAIHELQLRIDNNKTSCSEGITEKMQAVESIDQEIEKQLSIKEQLEDAVSKLKEEIADLNVSTTRKVTHIENSTKSFEDATITHEKNVAKCLRKSKKVEAKIEKTKLDLRTRDIENEFYERGAVIVEDARKRENEYIDKTFYNPDNFGNESDYSE</sequence>
<dbReference type="Proteomes" id="UP001054902">
    <property type="component" value="Unassembled WGS sequence"/>
</dbReference>
<organism evidence="2 3">
    <name type="scientific">Chaetoceros tenuissimus</name>
    <dbReference type="NCBI Taxonomy" id="426638"/>
    <lineage>
        <taxon>Eukaryota</taxon>
        <taxon>Sar</taxon>
        <taxon>Stramenopiles</taxon>
        <taxon>Ochrophyta</taxon>
        <taxon>Bacillariophyta</taxon>
        <taxon>Coscinodiscophyceae</taxon>
        <taxon>Chaetocerotophycidae</taxon>
        <taxon>Chaetocerotales</taxon>
        <taxon>Chaetocerotaceae</taxon>
        <taxon>Chaetoceros</taxon>
    </lineage>
</organism>
<keyword evidence="1" id="KW-0175">Coiled coil</keyword>
<reference evidence="2 3" key="1">
    <citation type="journal article" date="2021" name="Sci. Rep.">
        <title>The genome of the diatom Chaetoceros tenuissimus carries an ancient integrated fragment of an extant virus.</title>
        <authorList>
            <person name="Hongo Y."/>
            <person name="Kimura K."/>
            <person name="Takaki Y."/>
            <person name="Yoshida Y."/>
            <person name="Baba S."/>
            <person name="Kobayashi G."/>
            <person name="Nagasaki K."/>
            <person name="Hano T."/>
            <person name="Tomaru Y."/>
        </authorList>
    </citation>
    <scope>NUCLEOTIDE SEQUENCE [LARGE SCALE GENOMIC DNA]</scope>
    <source>
        <strain evidence="2 3">NIES-3715</strain>
    </source>
</reference>
<feature type="coiled-coil region" evidence="1">
    <location>
        <begin position="1"/>
        <end position="37"/>
    </location>
</feature>
<gene>
    <name evidence="2" type="ORF">CTEN210_10804</name>
</gene>
<feature type="coiled-coil region" evidence="1">
    <location>
        <begin position="82"/>
        <end position="116"/>
    </location>
</feature>